<feature type="region of interest" description="Disordered" evidence="1">
    <location>
        <begin position="930"/>
        <end position="955"/>
    </location>
</feature>
<dbReference type="GO" id="GO:0006914">
    <property type="term" value="P:autophagy"/>
    <property type="evidence" value="ECO:0007669"/>
    <property type="project" value="InterPro"/>
</dbReference>
<evidence type="ECO:0008006" key="4">
    <source>
        <dbReference type="Google" id="ProtNLM"/>
    </source>
</evidence>
<feature type="compositionally biased region" description="Low complexity" evidence="1">
    <location>
        <begin position="1160"/>
        <end position="1181"/>
    </location>
</feature>
<dbReference type="InterPro" id="IPR045142">
    <property type="entry name" value="BCAS3-like"/>
</dbReference>
<gene>
    <name evidence="2" type="ORF">BCV69DRAFT_115790</name>
</gene>
<feature type="region of interest" description="Disordered" evidence="1">
    <location>
        <begin position="402"/>
        <end position="462"/>
    </location>
</feature>
<feature type="compositionally biased region" description="Polar residues" evidence="1">
    <location>
        <begin position="1140"/>
        <end position="1156"/>
    </location>
</feature>
<name>A0A316UEH4_9BASI</name>
<feature type="compositionally biased region" description="Low complexity" evidence="1">
    <location>
        <begin position="342"/>
        <end position="352"/>
    </location>
</feature>
<accession>A0A316UEH4</accession>
<feature type="region of interest" description="Disordered" evidence="1">
    <location>
        <begin position="1201"/>
        <end position="1259"/>
    </location>
</feature>
<feature type="region of interest" description="Disordered" evidence="1">
    <location>
        <begin position="333"/>
        <end position="357"/>
    </location>
</feature>
<dbReference type="OrthoDB" id="25778at2759"/>
<dbReference type="EMBL" id="KZ819322">
    <property type="protein sequence ID" value="PWN23318.1"/>
    <property type="molecule type" value="Genomic_DNA"/>
</dbReference>
<dbReference type="GO" id="GO:0042594">
    <property type="term" value="P:response to starvation"/>
    <property type="evidence" value="ECO:0007669"/>
    <property type="project" value="TreeGrafter"/>
</dbReference>
<feature type="region of interest" description="Disordered" evidence="1">
    <location>
        <begin position="879"/>
        <end position="911"/>
    </location>
</feature>
<dbReference type="PANTHER" id="PTHR13268:SF0">
    <property type="entry name" value="BCAS3 MICROTUBULE ASSOCIATED CELL MIGRATION FACTOR"/>
    <property type="match status" value="1"/>
</dbReference>
<feature type="compositionally biased region" description="Low complexity" evidence="1">
    <location>
        <begin position="1229"/>
        <end position="1252"/>
    </location>
</feature>
<evidence type="ECO:0000313" key="3">
    <source>
        <dbReference type="Proteomes" id="UP000245942"/>
    </source>
</evidence>
<reference evidence="2 3" key="1">
    <citation type="journal article" date="2018" name="Mol. Biol. Evol.">
        <title>Broad Genomic Sampling Reveals a Smut Pathogenic Ancestry of the Fungal Clade Ustilaginomycotina.</title>
        <authorList>
            <person name="Kijpornyongpan T."/>
            <person name="Mondo S.J."/>
            <person name="Barry K."/>
            <person name="Sandor L."/>
            <person name="Lee J."/>
            <person name="Lipzen A."/>
            <person name="Pangilinan J."/>
            <person name="LaButti K."/>
            <person name="Hainaut M."/>
            <person name="Henrissat B."/>
            <person name="Grigoriev I.V."/>
            <person name="Spatafora J.W."/>
            <person name="Aime M.C."/>
        </authorList>
    </citation>
    <scope>NUCLEOTIDE SEQUENCE [LARGE SCALE GENOMIC DNA]</scope>
    <source>
        <strain evidence="2 3">MCA 4718</strain>
    </source>
</reference>
<dbReference type="Proteomes" id="UP000245942">
    <property type="component" value="Unassembled WGS sequence"/>
</dbReference>
<dbReference type="PANTHER" id="PTHR13268">
    <property type="entry name" value="BREAST CARCINOMA AMPLIFIED SEQUENCE 3"/>
    <property type="match status" value="1"/>
</dbReference>
<feature type="compositionally biased region" description="Basic and acidic residues" evidence="1">
    <location>
        <begin position="1063"/>
        <end position="1072"/>
    </location>
</feature>
<dbReference type="GO" id="GO:0005737">
    <property type="term" value="C:cytoplasm"/>
    <property type="evidence" value="ECO:0007669"/>
    <property type="project" value="TreeGrafter"/>
</dbReference>
<dbReference type="GeneID" id="37010853"/>
<proteinExistence type="predicted"/>
<feature type="region of interest" description="Disordered" evidence="1">
    <location>
        <begin position="703"/>
        <end position="735"/>
    </location>
</feature>
<feature type="compositionally biased region" description="Low complexity" evidence="1">
    <location>
        <begin position="402"/>
        <end position="417"/>
    </location>
</feature>
<feature type="region of interest" description="Disordered" evidence="1">
    <location>
        <begin position="980"/>
        <end position="1072"/>
    </location>
</feature>
<feature type="compositionally biased region" description="Acidic residues" evidence="1">
    <location>
        <begin position="1018"/>
        <end position="1029"/>
    </location>
</feature>
<organism evidence="2 3">
    <name type="scientific">Pseudomicrostroma glucosiphilum</name>
    <dbReference type="NCBI Taxonomy" id="1684307"/>
    <lineage>
        <taxon>Eukaryota</taxon>
        <taxon>Fungi</taxon>
        <taxon>Dikarya</taxon>
        <taxon>Basidiomycota</taxon>
        <taxon>Ustilaginomycotina</taxon>
        <taxon>Exobasidiomycetes</taxon>
        <taxon>Microstromatales</taxon>
        <taxon>Microstromatales incertae sedis</taxon>
        <taxon>Pseudomicrostroma</taxon>
    </lineage>
</organism>
<keyword evidence="3" id="KW-1185">Reference proteome</keyword>
<feature type="region of interest" description="Disordered" evidence="1">
    <location>
        <begin position="756"/>
        <end position="784"/>
    </location>
</feature>
<evidence type="ECO:0000313" key="2">
    <source>
        <dbReference type="EMBL" id="PWN23318.1"/>
    </source>
</evidence>
<feature type="compositionally biased region" description="Low complexity" evidence="1">
    <location>
        <begin position="1000"/>
        <end position="1014"/>
    </location>
</feature>
<feature type="compositionally biased region" description="Low complexity" evidence="1">
    <location>
        <begin position="1202"/>
        <end position="1214"/>
    </location>
</feature>
<feature type="compositionally biased region" description="Low complexity" evidence="1">
    <location>
        <begin position="425"/>
        <end position="444"/>
    </location>
</feature>
<sequence length="1259" mass="129735">MPASGSSPNKALGSVRAPSREGSDGTISNGRTISPTLIRDATAVETISSTISALSRHASTGLQTLSTAAAAHDPLAKYKATRQKDSEAMSSSPSPIFAAMGGNADPALQQRPADLFEGALGAHDLLGQTEHISWTGWDTLPTGVEVGSLSRQALLIAYASGGLQIFTHTGSTGQSGDQDLREIFNFQQFLLPKDRIAGRVLAAKLHTSNGCRPCLLLVTLEGHDTLIVSRCSLTSQMVTQSTTLPRVGQVSAHASYMSSAIQVAKGRVVVGQSHPPALHVLDATTLNSVLEPIVDVSSSSLNSDTVPAFHLSGRMLAYASTVLDKSHNVVSFNSVGRHGDSSARGSSSRIPSDAGYTTSEQMRLSALEAGAQASDIAKRVGGGLMAGAKNLGDWGSSYLSAVAGSSSSQHQQQQETSPTLHEHTSPSPLLRSPRDSPSLVSPRLTGEMSGKAGPSSNARSDTKTAATVKILDLFTAEDTDHSSVHLAASFRPGSANIAAVKLDPTSSNVFVADSIGHAFNIFEVRPRPRGLPSGGLPPPAIHRCKLLRGVTTAQVCDAKWTPNGQWLGVLTYTGTVHVYKLGALSGPRAMPFGSTLTSFARTPRPKQTSASMATAAEGSQTGVTQVPSLDVTPLQILASPAFLFAKAGASVLQGIDVLCFHPAVAALSLSRVTVAQASLAETIASSASDATNRVSGLTVMMRRATTGGSPGYSAASAPMSKSGSQAPRVQQQQRRRPHGECIALAIWTGLARTHDAPEVQPQLAPSSAVEPRAMPSSSRAPPRGWASMAEIETYDRTPRALPTSIYLSHQIKLRTIIHPTDLPIRSEPVLIDVPRSKALPLQTREAVQVDMASEDDAGGGSFSGLALAIASPAFDEPAFFDSQSPSQRIPSFPQGQAARRPSWRKSVTGSMTTPIRITAAASRDIGRGVVGTLRKPSTKAGGIGSLARSSPRSVGLSFDEDISHDAHIFADARNAALSPNGGPSSLVSAGGHSPNGGAGTTSTGSGSADTADTAISEALEDEVEGEDEERSWAAARGMQEDVEGDHLGWDSFAEFSGNKGARRKETSSHDDFLVGGLALDEEVGNAVGAMRLKGTASAGTPSSSSGYSPPSLPPFSRKSPASGASYRSAGSFTPGRGPASFSSSDVNGEGAQSGSEGSKHTSTTITTGRTVSGGSSGLTTSPVIDKSAVAAAEVTTLVKSGTAAATATTPAITIQKPFSPPGALPSPAPASLALPPVSSSSLSSSGSSTSSAQRKGKKK</sequence>
<feature type="region of interest" description="Disordered" evidence="1">
    <location>
        <begin position="1"/>
        <end position="33"/>
    </location>
</feature>
<feature type="compositionally biased region" description="Pro residues" evidence="1">
    <location>
        <begin position="1218"/>
        <end position="1228"/>
    </location>
</feature>
<feature type="region of interest" description="Disordered" evidence="1">
    <location>
        <begin position="1094"/>
        <end position="1182"/>
    </location>
</feature>
<dbReference type="AlphaFoldDB" id="A0A316UEH4"/>
<dbReference type="RefSeq" id="XP_025350478.1">
    <property type="nucleotide sequence ID" value="XM_025489119.1"/>
</dbReference>
<feature type="compositionally biased region" description="Low complexity" evidence="1">
    <location>
        <begin position="771"/>
        <end position="783"/>
    </location>
</feature>
<protein>
    <recommendedName>
        <fullName evidence="4">BCAS3 domain-containing protein</fullName>
    </recommendedName>
</protein>
<evidence type="ECO:0000256" key="1">
    <source>
        <dbReference type="SAM" id="MobiDB-lite"/>
    </source>
</evidence>